<feature type="region of interest" description="Disordered" evidence="1">
    <location>
        <begin position="34"/>
        <end position="71"/>
    </location>
</feature>
<evidence type="ECO:0000313" key="3">
    <source>
        <dbReference type="Proteomes" id="UP000293360"/>
    </source>
</evidence>
<dbReference type="EMBL" id="QJNU01000212">
    <property type="protein sequence ID" value="RYP04390.1"/>
    <property type="molecule type" value="Genomic_DNA"/>
</dbReference>
<keyword evidence="3" id="KW-1185">Reference proteome</keyword>
<gene>
    <name evidence="2" type="ORF">DL764_004484</name>
</gene>
<feature type="region of interest" description="Disordered" evidence="1">
    <location>
        <begin position="119"/>
        <end position="190"/>
    </location>
</feature>
<accession>A0A4Q4TFT5</accession>
<dbReference type="AlphaFoldDB" id="A0A4Q4TFT5"/>
<name>A0A4Q4TFT5_9PEZI</name>
<feature type="compositionally biased region" description="Polar residues" evidence="1">
    <location>
        <begin position="62"/>
        <end position="71"/>
    </location>
</feature>
<proteinExistence type="predicted"/>
<comment type="caution">
    <text evidence="2">The sequence shown here is derived from an EMBL/GenBank/DDBJ whole genome shotgun (WGS) entry which is preliminary data.</text>
</comment>
<reference evidence="2 3" key="1">
    <citation type="submission" date="2018-06" db="EMBL/GenBank/DDBJ databases">
        <title>Complete Genomes of Monosporascus.</title>
        <authorList>
            <person name="Robinson A.J."/>
            <person name="Natvig D.O."/>
        </authorList>
    </citation>
    <scope>NUCLEOTIDE SEQUENCE [LARGE SCALE GENOMIC DNA]</scope>
    <source>
        <strain evidence="2 3">CBS 110550</strain>
    </source>
</reference>
<organism evidence="2 3">
    <name type="scientific">Monosporascus ibericus</name>
    <dbReference type="NCBI Taxonomy" id="155417"/>
    <lineage>
        <taxon>Eukaryota</taxon>
        <taxon>Fungi</taxon>
        <taxon>Dikarya</taxon>
        <taxon>Ascomycota</taxon>
        <taxon>Pezizomycotina</taxon>
        <taxon>Sordariomycetes</taxon>
        <taxon>Xylariomycetidae</taxon>
        <taxon>Xylariales</taxon>
        <taxon>Xylariales incertae sedis</taxon>
        <taxon>Monosporascus</taxon>
    </lineage>
</organism>
<dbReference type="Proteomes" id="UP000293360">
    <property type="component" value="Unassembled WGS sequence"/>
</dbReference>
<evidence type="ECO:0000256" key="1">
    <source>
        <dbReference type="SAM" id="MobiDB-lite"/>
    </source>
</evidence>
<sequence length="190" mass="20022">MSSVAGLYAYPATVAENALLVLLGRRRGWRVKESRRPAIHRSGQGVASVTAASSESRGHSLRQMSSPSTPQIRHTLGIGDTANEANEANVADYAIELDTRRALLQRGRTGHVHDAVDANPHARVHSLGEPDGEEGDSAGPLFEDPLSRLGVSSGEAEQGVPGGHHGTAQHRGLGEARPSGIATRPVSRKP</sequence>
<protein>
    <submittedName>
        <fullName evidence="2">Uncharacterized protein</fullName>
    </submittedName>
</protein>
<feature type="compositionally biased region" description="Polar residues" evidence="1">
    <location>
        <begin position="45"/>
        <end position="55"/>
    </location>
</feature>
<evidence type="ECO:0000313" key="2">
    <source>
        <dbReference type="EMBL" id="RYP04390.1"/>
    </source>
</evidence>